<dbReference type="CDD" id="cd14423">
    <property type="entry name" value="CUE_UBR5"/>
    <property type="match status" value="1"/>
</dbReference>
<dbReference type="OrthoDB" id="298098at2759"/>
<feature type="compositionally biased region" description="Acidic residues" evidence="5">
    <location>
        <begin position="2040"/>
        <end position="2054"/>
    </location>
</feature>
<dbReference type="VEuPathDB" id="VectorBase:ASIS003159"/>
<feature type="compositionally biased region" description="Low complexity" evidence="5">
    <location>
        <begin position="2545"/>
        <end position="2560"/>
    </location>
</feature>
<dbReference type="Pfam" id="PF11547">
    <property type="entry name" value="E3_UbLigase_EDD"/>
    <property type="match status" value="1"/>
</dbReference>
<evidence type="ECO:0000313" key="9">
    <source>
        <dbReference type="Proteomes" id="UP000030765"/>
    </source>
</evidence>
<evidence type="ECO:0000313" key="8">
    <source>
        <dbReference type="EnsemblMetazoa" id="ASIC020266-PA"/>
    </source>
</evidence>
<dbReference type="OMA" id="SSEKVQX"/>
<feature type="compositionally biased region" description="Low complexity" evidence="5">
    <location>
        <begin position="765"/>
        <end position="774"/>
    </location>
</feature>
<feature type="compositionally biased region" description="Basic and acidic residues" evidence="5">
    <location>
        <begin position="714"/>
        <end position="723"/>
    </location>
</feature>
<dbReference type="Proteomes" id="UP000030765">
    <property type="component" value="Unassembled WGS sequence"/>
</dbReference>
<dbReference type="Gene3D" id="3.90.1750.10">
    <property type="entry name" value="Hect, E3 ligase catalytic domains"/>
    <property type="match status" value="1"/>
</dbReference>
<dbReference type="EMBL" id="ATLV01025064">
    <property type="status" value="NOT_ANNOTATED_CDS"/>
    <property type="molecule type" value="Genomic_DNA"/>
</dbReference>
<feature type="region of interest" description="Disordered" evidence="5">
    <location>
        <begin position="2363"/>
        <end position="2491"/>
    </location>
</feature>
<dbReference type="PANTHER" id="PTHR46276">
    <property type="entry name" value="E3 UBIQUITIN-PROTEIN LIGASE UBR5"/>
    <property type="match status" value="1"/>
</dbReference>
<feature type="compositionally biased region" description="Gly residues" evidence="5">
    <location>
        <begin position="775"/>
        <end position="784"/>
    </location>
</feature>
<feature type="compositionally biased region" description="Low complexity" evidence="5">
    <location>
        <begin position="2324"/>
        <end position="2349"/>
    </location>
</feature>
<dbReference type="STRING" id="74873.A0A084WPD5"/>
<evidence type="ECO:0000256" key="2">
    <source>
        <dbReference type="ARBA" id="ARBA00022771"/>
    </source>
</evidence>
<feature type="compositionally biased region" description="Gly residues" evidence="5">
    <location>
        <begin position="2836"/>
        <end position="2869"/>
    </location>
</feature>
<feature type="compositionally biased region" description="Low complexity" evidence="5">
    <location>
        <begin position="2435"/>
        <end position="2476"/>
    </location>
</feature>
<keyword evidence="2" id="KW-0863">Zinc-finger</keyword>
<evidence type="ECO:0000256" key="1">
    <source>
        <dbReference type="ARBA" id="ARBA00022723"/>
    </source>
</evidence>
<feature type="compositionally biased region" description="Pro residues" evidence="5">
    <location>
        <begin position="2313"/>
        <end position="2323"/>
    </location>
</feature>
<feature type="region of interest" description="Disordered" evidence="5">
    <location>
        <begin position="755"/>
        <end position="790"/>
    </location>
</feature>
<dbReference type="InterPro" id="IPR003126">
    <property type="entry name" value="Znf_UBR"/>
</dbReference>
<dbReference type="PANTHER" id="PTHR46276:SF1">
    <property type="entry name" value="E3 UBIQUITIN-PROTEIN LIGASE UBR5"/>
    <property type="match status" value="1"/>
</dbReference>
<dbReference type="GO" id="GO:0005737">
    <property type="term" value="C:cytoplasm"/>
    <property type="evidence" value="ECO:0007669"/>
    <property type="project" value="TreeGrafter"/>
</dbReference>
<feature type="region of interest" description="Disordered" evidence="5">
    <location>
        <begin position="1945"/>
        <end position="1972"/>
    </location>
</feature>
<proteinExistence type="predicted"/>
<gene>
    <name evidence="7" type="ORF">ZHAS_00020266</name>
</gene>
<sequence>MSTLHFVVHPLPGTEDQLNDRIRDVADKINKYGVQTLPGLQSLKVPVKQIVIGPAHLGILLEDGRAFRVAFSIIPERLDLSKQDASKSNNNSKTTPTSRQCRSRTRIMRTSSSMRGGSSSQGSGSRSTGVIMGSGSSGSRSIVSVPAPFVPEELVAQAQVVLQGKSRNLIIRELQRTNLDVNLAVNNLLSRDDEGGDDTEEGSDNYVAEDLISLLDGGFHPDNSVIIDAEAMFSEDVFGFSNIRNLMLYSRARSERNQNNSSSASGSGSGAGGSASAAGAGGAGSGGNGNDGPVAGSRSSGSGQSGPGNGTGGSSSSAVVSGSGQSGGPSGGGGGGSGGGVGGPSGVSGGAGGLSSAEREGFGRWRDRQYFGPRRWFQSGREDVWEKDVGDSKKKDYSSGYPLWVSDEMEPWPERNQPVRFTEIASLYSEFIGVTARGELHQWRWADVEPYRSNDSPDVHHPKTVPLNLQHEKVTQISATLIRCSVATEAGRIATWMDELLGYAGNKLEHVASNYPEFNLDRIVSLHTCTLYTVARTESGELFWWGVLPFGQRKRLWDKYKAKAKKPVRPSVNMPEVTVGAQVCMKTSPMYQHGAIGFTISNGVPKVGQLMNPAWDLTNVGRFKLLSMSTLSQQLAANSKGGSSSSAAGGTGGGLGGSGLSAASGGSGSSAKQGGNNKESADRIDMPPPPSPASSTCSDTGSVTNSHKRQKRMTLKEEPDPKKDEEQWLLKDVIFVEDVRSVPIGRVVKVDGDYAAVKFPPPPGTTSSSSSSSSNGGGGGGGGSNSKDKFDDSIDAWQDCRLLPKDALQVIKSATTPRVPDCFQKIPRRIVLSPTSTGAGSGGGNGDAPGGGTSQLLTIAVDSKGIHAIMKTGSKLHYSLFNLNTGRQEQDSAFPTDLGSFLGASPHQEVSLTCAGDCSESVLLLRDGNNTLYPMAKDCVDAIRDPSWLDLPPIKCIAAASLTLPSVGVNLKSQVALVVLAPEQQHLMSKILRCDVEGVRQLLAYLAAGDGQDVKSHHLASILNEHTDGNRNIIHACISMCSPTSNREPEFTSSGGSSNGGGAGSSSGGGLDSINVITSSMMGNRPVSIREIMRRNVINRELVLEGANLMQNNVGGSGSGGGNSMPVVYWPPEYDPTSGDEDSLGGLNSSVASGSSQQQQQHGQQQYSSSQKSVAMASIAETYVSDPNERRQNALTIVQLLCESAALQPHLRTLLCAKDAQGQTPFMLAVTCRAYQAGITVFNAIQRIANGDAAVRNSMIFPVGSAPDQSPLGILCCNDTCSFTWTGADHINQDIFECRTCGLTGSLCCCTECAKVCHKGHDCKLKRTSPTAYCDCWEKCKCKALIAGNQTKRYELLCKMANETDLVTRFNSRGEPILLFLIQTVGRQMVEQRQYRATSRVRSSSGNNARKTPNLESDSEMPEHNLEPPRFARKALDRLLHDWPAVRAMIMTGAEHEKPVVPNVNQQPFYDDDNQQVFLQSQSGTTLLDKFTHSLIVRCSSDPLEKLLVTLVTELQDETIPGRAEEAQKVARRFVRSVARVYVIFSIERFHNPEKQRNSTTQTKHLQAYRRVFTTLFKFAIEELVEISDALITPVRLGVVKPIAPFSLSSNNIDSTDDLFSVEPLAPPTNRSGGTSMVQIANATANDDGETSEQEDMAEREQPPPRRSSSLRPVTSAVSMNAEEESQDPLRNEENAQGESDNEFHFHEAETESDSDDNQSTQDAQRSVQTGATAGSDTGLNSLLFDNEDDSGDSTQPDDEGSEDGESDDQSTVDFNLNDEQLERRQTPGGNQRSNLAPQSMQWAIRSRDTVVPERVRLTTGGSNLVFIDPTTLRRSTAAVTAAQQQEAPTMTTTASALARAFGIILRQISDLVGMLPTTMTGTSSAVDVTHQEAVQLQMYVEKRLKPTWEWILTVMEATEAQLRFGASLTDSTDPSHPLHPLNIPAASSSTATESVAGTGMLPSGSSMSADSESSRRDFLTYCLSLMRAHNSEHRDSLPVLDVTALRHVAYVLDAILFYMRATNEFDIDRGTSGSNVWGDDQDENENEETEEEISTSIVMDTDSVDEDVLARPSLGRRHSFFQRSDSTLCLGCPAPDPFNTPLTEALPLADQPHRLQPNAKREDLFGMPKRPITLPPNGGAACGSGGGGVGYSAASAQNASAGFAGVMGEAAVVGSNGGGSGTGANLELPPVRLSLSSSIRNEPSNDQADGMIVDPTEAMYVDQQSQDQAVPFIGGAGGGANVQPPTSPPPPSTDSRVRVEISLPVGIYQATSGSTSSAAKAQQELMDAVGAAGSSSGGSASVAIKSGETLSPKPPPPPPPPGHSSSSSSSSGSGVGAGSSSSSSSFSSEVYYKKSRLFYTKNNKYSEESDVDEVSISSDEPHDLSQSSLKLDVDTDQDHDELSESDSEDSRPTAVKRQKMNDGSDVAISDEAAGGVSLVMSQQQQQQQQQQGDGSSIVQQQHQQQQHQHQQQPQHVQHHQQEASSAIRPPIIVTRRKVAMAAEAAGRGAVAGQGGLDASMTLGQNSSAASLLASDVGMAGDQASGSSSSSSSSSSGPSVSFANPLVTIGGSPGAAGSSPGKSVIVRAGSSSSTVFAASSAGISNSNSSADLIQPAEAMDIQEISAHVTVETTPNVVLTVETAANSVVPVAPAVQPEMPPRGYYLRGASSMHSSVLSYILLGRWRLSLNLFARVFLEDVGIEPGSVIYELNGFPVKEAKFRRYMEKLRTSCSHQKDLTLSKMERNRAALLSQTFKELNTLYNNRRVQQPLMFSRVKVTFKDEPGEGSGVARSFYTAIAEALLANEKLPPLDTAQTGPGKYGPGPFNSMLQRHRGSSSGGSGATGSVAGGSATGGGGGSSGGPGGSGGSGSSSSRRGLSSKQPLWRPNREPRKTLNYDARPFRPASEMNAGGSSGGQRRRPPVAATVVRRSCTSVTACRCSTSSSANASTRRSTSTIRAMRPK</sequence>
<feature type="region of interest" description="Disordered" evidence="5">
    <location>
        <begin position="1645"/>
        <end position="1773"/>
    </location>
</feature>
<dbReference type="GO" id="GO:0000209">
    <property type="term" value="P:protein polyubiquitination"/>
    <property type="evidence" value="ECO:0007669"/>
    <property type="project" value="TreeGrafter"/>
</dbReference>
<keyword evidence="1" id="KW-0479">Metal-binding</keyword>
<feature type="compositionally biased region" description="Polar residues" evidence="5">
    <location>
        <begin position="1718"/>
        <end position="1741"/>
    </location>
</feature>
<feature type="region of interest" description="Disordered" evidence="5">
    <location>
        <begin position="2231"/>
        <end position="2257"/>
    </location>
</feature>
<feature type="region of interest" description="Disordered" evidence="5">
    <location>
        <begin position="2291"/>
        <end position="2350"/>
    </location>
</feature>
<dbReference type="InterPro" id="IPR009091">
    <property type="entry name" value="RCC1/BLIP-II"/>
</dbReference>
<keyword evidence="9" id="KW-1185">Reference proteome</keyword>
<evidence type="ECO:0000256" key="3">
    <source>
        <dbReference type="ARBA" id="ARBA00022833"/>
    </source>
</evidence>
<dbReference type="EnsemblMetazoa" id="ASIC020266-RA">
    <property type="protein sequence ID" value="ASIC020266-PA"/>
    <property type="gene ID" value="ASIC020266"/>
</dbReference>
<feature type="region of interest" description="Disordered" evidence="5">
    <location>
        <begin position="2539"/>
        <end position="2560"/>
    </location>
</feature>
<name>A0A084WPD5_ANOSI</name>
<feature type="compositionally biased region" description="Polar residues" evidence="5">
    <location>
        <begin position="86"/>
        <end position="100"/>
    </location>
</feature>
<feature type="region of interest" description="Disordered" evidence="5">
    <location>
        <begin position="84"/>
        <end position="138"/>
    </location>
</feature>
<dbReference type="GO" id="GO:0034450">
    <property type="term" value="F:ubiquitin-ubiquitin ligase activity"/>
    <property type="evidence" value="ECO:0007669"/>
    <property type="project" value="TreeGrafter"/>
</dbReference>
<feature type="compositionally biased region" description="Low complexity" evidence="5">
    <location>
        <begin position="660"/>
        <end position="678"/>
    </location>
</feature>
<feature type="region of interest" description="Disordered" evidence="5">
    <location>
        <begin position="257"/>
        <end position="360"/>
    </location>
</feature>
<feature type="compositionally biased region" description="Low complexity" evidence="5">
    <location>
        <begin position="1145"/>
        <end position="1171"/>
    </location>
</feature>
<organism evidence="7">
    <name type="scientific">Anopheles sinensis</name>
    <name type="common">Mosquito</name>
    <dbReference type="NCBI Taxonomy" id="74873"/>
    <lineage>
        <taxon>Eukaryota</taxon>
        <taxon>Metazoa</taxon>
        <taxon>Ecdysozoa</taxon>
        <taxon>Arthropoda</taxon>
        <taxon>Hexapoda</taxon>
        <taxon>Insecta</taxon>
        <taxon>Pterygota</taxon>
        <taxon>Neoptera</taxon>
        <taxon>Endopterygota</taxon>
        <taxon>Diptera</taxon>
        <taxon>Nematocera</taxon>
        <taxon>Culicoidea</taxon>
        <taxon>Culicidae</taxon>
        <taxon>Anophelinae</taxon>
        <taxon>Anopheles</taxon>
    </lineage>
</organism>
<dbReference type="GO" id="GO:0043130">
    <property type="term" value="F:ubiquitin binding"/>
    <property type="evidence" value="ECO:0007669"/>
    <property type="project" value="InterPro"/>
</dbReference>
<feature type="compositionally biased region" description="Low complexity" evidence="5">
    <location>
        <begin position="1946"/>
        <end position="1972"/>
    </location>
</feature>
<feature type="compositionally biased region" description="Gly residues" evidence="5">
    <location>
        <begin position="1057"/>
        <end position="1071"/>
    </location>
</feature>
<feature type="region of interest" description="Disordered" evidence="5">
    <location>
        <begin position="1395"/>
        <end position="1426"/>
    </location>
</feature>
<feature type="region of interest" description="Disordered" evidence="5">
    <location>
        <begin position="2938"/>
        <end position="2962"/>
    </location>
</feature>
<dbReference type="SUPFAM" id="SSF50985">
    <property type="entry name" value="RCC1/BLIP-II"/>
    <property type="match status" value="1"/>
</dbReference>
<dbReference type="PROSITE" id="PS51157">
    <property type="entry name" value="ZF_UBR"/>
    <property type="match status" value="1"/>
</dbReference>
<feature type="compositionally biased region" description="Low complexity" evidence="5">
    <location>
        <begin position="108"/>
        <end position="138"/>
    </location>
</feature>
<dbReference type="SMART" id="SM00396">
    <property type="entry name" value="ZnF_UBR1"/>
    <property type="match status" value="1"/>
</dbReference>
<dbReference type="EMBL" id="ATLV01025063">
    <property type="status" value="NOT_ANNOTATED_CDS"/>
    <property type="molecule type" value="Genomic_DNA"/>
</dbReference>
<dbReference type="InterPro" id="IPR047503">
    <property type="entry name" value="UBR-box_UBR5"/>
</dbReference>
<dbReference type="FunFam" id="1.10.8.10:FF:000009">
    <property type="entry name" value="Putative E3 ubiquitin-protein ligase UBR5"/>
    <property type="match status" value="1"/>
</dbReference>
<dbReference type="VEuPathDB" id="VectorBase:ASIC020266"/>
<accession>A0A084WPD5</accession>
<reference evidence="7 9" key="1">
    <citation type="journal article" date="2014" name="BMC Genomics">
        <title>Genome sequence of Anopheles sinensis provides insight into genetics basis of mosquito competence for malaria parasites.</title>
        <authorList>
            <person name="Zhou D."/>
            <person name="Zhang D."/>
            <person name="Ding G."/>
            <person name="Shi L."/>
            <person name="Hou Q."/>
            <person name="Ye Y."/>
            <person name="Xu Y."/>
            <person name="Zhou H."/>
            <person name="Xiong C."/>
            <person name="Li S."/>
            <person name="Yu J."/>
            <person name="Hong S."/>
            <person name="Yu X."/>
            <person name="Zou P."/>
            <person name="Chen C."/>
            <person name="Chang X."/>
            <person name="Wang W."/>
            <person name="Lv Y."/>
            <person name="Sun Y."/>
            <person name="Ma L."/>
            <person name="Shen B."/>
            <person name="Zhu C."/>
        </authorList>
    </citation>
    <scope>NUCLEOTIDE SEQUENCE [LARGE SCALE GENOMIC DNA]</scope>
</reference>
<protein>
    <submittedName>
        <fullName evidence="7">AGAP001780-PA-like protein</fullName>
    </submittedName>
</protein>
<evidence type="ECO:0000259" key="6">
    <source>
        <dbReference type="PROSITE" id="PS51157"/>
    </source>
</evidence>
<feature type="compositionally biased region" description="Acidic residues" evidence="5">
    <location>
        <begin position="1746"/>
        <end position="1771"/>
    </location>
</feature>
<feature type="compositionally biased region" description="Gly residues" evidence="5">
    <location>
        <begin position="324"/>
        <end position="353"/>
    </location>
</feature>
<dbReference type="Gene3D" id="1.10.8.10">
    <property type="entry name" value="DNA helicase RuvA subunit, C-terminal domain"/>
    <property type="match status" value="1"/>
</dbReference>
<feature type="region of interest" description="Disordered" evidence="5">
    <location>
        <begin position="2808"/>
        <end position="2923"/>
    </location>
</feature>
<feature type="compositionally biased region" description="Low complexity" evidence="5">
    <location>
        <begin position="2870"/>
        <end position="2879"/>
    </location>
</feature>
<dbReference type="GO" id="GO:0090263">
    <property type="term" value="P:positive regulation of canonical Wnt signaling pathway"/>
    <property type="evidence" value="ECO:0007669"/>
    <property type="project" value="TreeGrafter"/>
</dbReference>
<evidence type="ECO:0000313" key="7">
    <source>
        <dbReference type="EMBL" id="KFB52079.1"/>
    </source>
</evidence>
<feature type="region of interest" description="Disordered" evidence="5">
    <location>
        <begin position="658"/>
        <end position="723"/>
    </location>
</feature>
<feature type="compositionally biased region" description="Low complexity" evidence="5">
    <location>
        <begin position="314"/>
        <end position="323"/>
    </location>
</feature>
<feature type="compositionally biased region" description="Acidic residues" evidence="5">
    <location>
        <begin position="2395"/>
        <end position="2408"/>
    </location>
</feature>
<feature type="compositionally biased region" description="Gly residues" evidence="5">
    <location>
        <begin position="303"/>
        <end position="313"/>
    </location>
</feature>
<feature type="zinc finger region" description="UBR-type" evidence="4">
    <location>
        <begin position="1279"/>
        <end position="1363"/>
    </location>
</feature>
<reference evidence="8" key="2">
    <citation type="submission" date="2020-05" db="UniProtKB">
        <authorList>
            <consortium name="EnsemblMetazoa"/>
        </authorList>
    </citation>
    <scope>IDENTIFICATION</scope>
</reference>
<keyword evidence="3" id="KW-0862">Zinc</keyword>
<feature type="domain" description="UBR-type" evidence="6">
    <location>
        <begin position="1279"/>
        <end position="1363"/>
    </location>
</feature>
<feature type="compositionally biased region" description="Low complexity" evidence="5">
    <location>
        <begin position="2291"/>
        <end position="2304"/>
    </location>
</feature>
<evidence type="ECO:0000256" key="4">
    <source>
        <dbReference type="PROSITE-ProRule" id="PRU00508"/>
    </source>
</evidence>
<dbReference type="InterPro" id="IPR024725">
    <property type="entry name" value="UBR5_UBA"/>
</dbReference>
<feature type="region of interest" description="Disordered" evidence="5">
    <location>
        <begin position="1045"/>
        <end position="1076"/>
    </location>
</feature>
<feature type="compositionally biased region" description="Polar residues" evidence="5">
    <location>
        <begin position="696"/>
        <end position="705"/>
    </location>
</feature>
<feature type="compositionally biased region" description="Acidic residues" evidence="5">
    <location>
        <begin position="1647"/>
        <end position="1656"/>
    </location>
</feature>
<dbReference type="EMBL" id="KE525368">
    <property type="protein sequence ID" value="KFB52079.1"/>
    <property type="molecule type" value="Genomic_DNA"/>
</dbReference>
<feature type="region of interest" description="Disordered" evidence="5">
    <location>
        <begin position="1115"/>
        <end position="1171"/>
    </location>
</feature>
<dbReference type="GO" id="GO:0005634">
    <property type="term" value="C:nucleus"/>
    <property type="evidence" value="ECO:0007669"/>
    <property type="project" value="TreeGrafter"/>
</dbReference>
<dbReference type="GO" id="GO:0008270">
    <property type="term" value="F:zinc ion binding"/>
    <property type="evidence" value="ECO:0007669"/>
    <property type="project" value="UniProtKB-KW"/>
</dbReference>
<feature type="compositionally biased region" description="Polar residues" evidence="5">
    <location>
        <begin position="1395"/>
        <end position="1416"/>
    </location>
</feature>
<feature type="region of interest" description="Disordered" evidence="5">
    <location>
        <begin position="2030"/>
        <end position="2056"/>
    </location>
</feature>
<evidence type="ECO:0000256" key="5">
    <source>
        <dbReference type="SAM" id="MobiDB-lite"/>
    </source>
</evidence>
<feature type="compositionally biased region" description="Gly residues" evidence="5">
    <location>
        <begin position="267"/>
        <end position="290"/>
    </location>
</feature>
<dbReference type="CDD" id="cd19675">
    <property type="entry name" value="UBR-box_UBR5"/>
    <property type="match status" value="1"/>
</dbReference>